<accession>A0A7W9FE50</accession>
<gene>
    <name evidence="1" type="ORF">GGR13_001695</name>
</gene>
<sequence length="34" mass="3848">MTITYPTVRHKPVATRQVISGVGCANWQWIAAYE</sequence>
<name>A0A7W9FE50_9CAUL</name>
<dbReference type="AlphaFoldDB" id="A0A7W9FE50"/>
<keyword evidence="2" id="KW-1185">Reference proteome</keyword>
<organism evidence="1 2">
    <name type="scientific">Brevundimonas variabilis</name>
    <dbReference type="NCBI Taxonomy" id="74312"/>
    <lineage>
        <taxon>Bacteria</taxon>
        <taxon>Pseudomonadati</taxon>
        <taxon>Pseudomonadota</taxon>
        <taxon>Alphaproteobacteria</taxon>
        <taxon>Caulobacterales</taxon>
        <taxon>Caulobacteraceae</taxon>
        <taxon>Brevundimonas</taxon>
    </lineage>
</organism>
<proteinExistence type="predicted"/>
<dbReference type="EMBL" id="JACHOR010000002">
    <property type="protein sequence ID" value="MBB5746111.1"/>
    <property type="molecule type" value="Genomic_DNA"/>
</dbReference>
<protein>
    <submittedName>
        <fullName evidence="1">Uncharacterized protein</fullName>
    </submittedName>
</protein>
<evidence type="ECO:0000313" key="2">
    <source>
        <dbReference type="Proteomes" id="UP000545037"/>
    </source>
</evidence>
<dbReference type="Proteomes" id="UP000545037">
    <property type="component" value="Unassembled WGS sequence"/>
</dbReference>
<reference evidence="1 2" key="1">
    <citation type="submission" date="2020-08" db="EMBL/GenBank/DDBJ databases">
        <title>Genomic Encyclopedia of Type Strains, Phase IV (KMG-IV): sequencing the most valuable type-strain genomes for metagenomic binning, comparative biology and taxonomic classification.</title>
        <authorList>
            <person name="Goeker M."/>
        </authorList>
    </citation>
    <scope>NUCLEOTIDE SEQUENCE [LARGE SCALE GENOMIC DNA]</scope>
    <source>
        <strain evidence="1 2">DSM 4737</strain>
    </source>
</reference>
<comment type="caution">
    <text evidence="1">The sequence shown here is derived from an EMBL/GenBank/DDBJ whole genome shotgun (WGS) entry which is preliminary data.</text>
</comment>
<evidence type="ECO:0000313" key="1">
    <source>
        <dbReference type="EMBL" id="MBB5746111.1"/>
    </source>
</evidence>